<organism evidence="1 2">
    <name type="scientific">Candidatus Woesebacteria bacterium RIFCSPHIGHO2_01_FULL_44_21</name>
    <dbReference type="NCBI Taxonomy" id="1802503"/>
    <lineage>
        <taxon>Bacteria</taxon>
        <taxon>Candidatus Woeseibacteriota</taxon>
    </lineage>
</organism>
<name>A0A1F7YYW8_9BACT</name>
<proteinExistence type="predicted"/>
<dbReference type="Proteomes" id="UP000178870">
    <property type="component" value="Unassembled WGS sequence"/>
</dbReference>
<evidence type="ECO:0000313" key="2">
    <source>
        <dbReference type="Proteomes" id="UP000178870"/>
    </source>
</evidence>
<gene>
    <name evidence="1" type="ORF">A2803_00695</name>
</gene>
<dbReference type="EMBL" id="MGGP01000018">
    <property type="protein sequence ID" value="OGM32069.1"/>
    <property type="molecule type" value="Genomic_DNA"/>
</dbReference>
<sequence length="193" mass="21826">MSVERSTLTGELPLVRTLHAKNILFAAQIMWRSEGEESSGINLAVFDDDGTIGDPFRKLSGRSYSGISLDVVQYFRDSKLWHTMVISNNPLFNGRLRRIVGEKDIFVPKVKAMLIPYKNTDQAVNDVVPRLMQIENQVPVQSVFMVGDRFEDEVYLNRLVSGFNRESGNDMRGHFIKLPCVAALNGPLARWLP</sequence>
<evidence type="ECO:0000313" key="1">
    <source>
        <dbReference type="EMBL" id="OGM32069.1"/>
    </source>
</evidence>
<reference evidence="1 2" key="1">
    <citation type="journal article" date="2016" name="Nat. Commun.">
        <title>Thousands of microbial genomes shed light on interconnected biogeochemical processes in an aquifer system.</title>
        <authorList>
            <person name="Anantharaman K."/>
            <person name="Brown C.T."/>
            <person name="Hug L.A."/>
            <person name="Sharon I."/>
            <person name="Castelle C.J."/>
            <person name="Probst A.J."/>
            <person name="Thomas B.C."/>
            <person name="Singh A."/>
            <person name="Wilkins M.J."/>
            <person name="Karaoz U."/>
            <person name="Brodie E.L."/>
            <person name="Williams K.H."/>
            <person name="Hubbard S.S."/>
            <person name="Banfield J.F."/>
        </authorList>
    </citation>
    <scope>NUCLEOTIDE SEQUENCE [LARGE SCALE GENOMIC DNA]</scope>
</reference>
<accession>A0A1F7YYW8</accession>
<comment type="caution">
    <text evidence="1">The sequence shown here is derived from an EMBL/GenBank/DDBJ whole genome shotgun (WGS) entry which is preliminary data.</text>
</comment>
<protein>
    <submittedName>
        <fullName evidence="1">Uncharacterized protein</fullName>
    </submittedName>
</protein>
<dbReference type="AlphaFoldDB" id="A0A1F7YYW8"/>